<reference evidence="5 6" key="2">
    <citation type="submission" date="2018-06" db="EMBL/GenBank/DDBJ databases">
        <authorList>
            <person name="Zhirakovskaya E."/>
        </authorList>
    </citation>
    <scope>NUCLEOTIDE SEQUENCE [LARGE SCALE GENOMIC DNA]</scope>
    <source>
        <strain evidence="5 6">FBKL4.011</strain>
    </source>
</reference>
<feature type="domain" description="Prohead serine protease" evidence="4">
    <location>
        <begin position="2"/>
        <end position="45"/>
    </location>
</feature>
<evidence type="ECO:0000256" key="2">
    <source>
        <dbReference type="ARBA" id="ARBA00022670"/>
    </source>
</evidence>
<dbReference type="Pfam" id="PF04586">
    <property type="entry name" value="Peptidase_S78"/>
    <property type="match status" value="1"/>
</dbReference>
<organism evidence="5 6">
    <name type="scientific">Thermoflavimicrobium daqui</name>
    <dbReference type="NCBI Taxonomy" id="2137476"/>
    <lineage>
        <taxon>Bacteria</taxon>
        <taxon>Bacillati</taxon>
        <taxon>Bacillota</taxon>
        <taxon>Bacilli</taxon>
        <taxon>Bacillales</taxon>
        <taxon>Thermoactinomycetaceae</taxon>
        <taxon>Thermoflavimicrobium</taxon>
    </lineage>
</organism>
<evidence type="ECO:0000256" key="3">
    <source>
        <dbReference type="ARBA" id="ARBA00022801"/>
    </source>
</evidence>
<dbReference type="InterPro" id="IPR054613">
    <property type="entry name" value="Peptidase_S78_dom"/>
</dbReference>
<reference evidence="5 6" key="1">
    <citation type="submission" date="2018-06" db="EMBL/GenBank/DDBJ databases">
        <title>Thermoflavimicrobium daqus sp. nov., a thermophilic microbe isolated from Moutai-flavour Daqu.</title>
        <authorList>
            <person name="Wang X."/>
            <person name="Zhou H."/>
        </authorList>
    </citation>
    <scope>NUCLEOTIDE SEQUENCE [LARGE SCALE GENOMIC DNA]</scope>
    <source>
        <strain evidence="5 6">FBKL4.011</strain>
    </source>
</reference>
<dbReference type="EMBL" id="QJKK01000003">
    <property type="protein sequence ID" value="RAL25960.1"/>
    <property type="molecule type" value="Genomic_DNA"/>
</dbReference>
<evidence type="ECO:0000256" key="1">
    <source>
        <dbReference type="ARBA" id="ARBA00022612"/>
    </source>
</evidence>
<keyword evidence="3" id="KW-0378">Hydrolase</keyword>
<name>A0A364K6Y8_9BACL</name>
<dbReference type="OrthoDB" id="64791at2"/>
<keyword evidence="1" id="KW-1188">Viral release from host cell</keyword>
<accession>A0A364K6Y8</accession>
<keyword evidence="6" id="KW-1185">Reference proteome</keyword>
<evidence type="ECO:0000313" key="5">
    <source>
        <dbReference type="EMBL" id="RAL25960.1"/>
    </source>
</evidence>
<dbReference type="GO" id="GO:0008233">
    <property type="term" value="F:peptidase activity"/>
    <property type="evidence" value="ECO:0007669"/>
    <property type="project" value="UniProtKB-KW"/>
</dbReference>
<dbReference type="Proteomes" id="UP000251213">
    <property type="component" value="Unassembled WGS sequence"/>
</dbReference>
<evidence type="ECO:0000259" key="4">
    <source>
        <dbReference type="Pfam" id="PF04586"/>
    </source>
</evidence>
<evidence type="ECO:0000313" key="6">
    <source>
        <dbReference type="Proteomes" id="UP000251213"/>
    </source>
</evidence>
<comment type="caution">
    <text evidence="5">The sequence shown here is derived from an EMBL/GenBank/DDBJ whole genome shotgun (WGS) entry which is preliminary data.</text>
</comment>
<dbReference type="AlphaFoldDB" id="A0A364K6Y8"/>
<proteinExistence type="predicted"/>
<sequence>MEDQWDQSDPENIIRTLIDVNLIEISPTPFPVYPSTYVGIRSIQEVYTEFLSKQQPSVHVNLLCKRLELAEKLSP</sequence>
<gene>
    <name evidence="5" type="ORF">DL897_07795</name>
</gene>
<dbReference type="GO" id="GO:0006508">
    <property type="term" value="P:proteolysis"/>
    <property type="evidence" value="ECO:0007669"/>
    <property type="project" value="UniProtKB-KW"/>
</dbReference>
<protein>
    <recommendedName>
        <fullName evidence="4">Prohead serine protease domain-containing protein</fullName>
    </recommendedName>
</protein>
<keyword evidence="2" id="KW-0645">Protease</keyword>